<organism evidence="4 5">
    <name type="scientific">Cytospora schulzeri</name>
    <dbReference type="NCBI Taxonomy" id="448051"/>
    <lineage>
        <taxon>Eukaryota</taxon>
        <taxon>Fungi</taxon>
        <taxon>Dikarya</taxon>
        <taxon>Ascomycota</taxon>
        <taxon>Pezizomycotina</taxon>
        <taxon>Sordariomycetes</taxon>
        <taxon>Sordariomycetidae</taxon>
        <taxon>Diaporthales</taxon>
        <taxon>Cytosporaceae</taxon>
        <taxon>Cytospora</taxon>
    </lineage>
</organism>
<feature type="region of interest" description="Disordered" evidence="2">
    <location>
        <begin position="48"/>
        <end position="80"/>
    </location>
</feature>
<dbReference type="PANTHER" id="PTHR38111:SF9">
    <property type="entry name" value="ZN(2)-C6 FUNGAL-TYPE DOMAIN-CONTAINING PROTEIN"/>
    <property type="match status" value="1"/>
</dbReference>
<evidence type="ECO:0000259" key="3">
    <source>
        <dbReference type="PROSITE" id="PS50048"/>
    </source>
</evidence>
<sequence length="486" mass="54180">MVGVPGKYKGCNTCRTRRVKCDNERPFCRKCVDSGQRETVFIVGTVEDKGRCSSHPPRNSKGSKKSPSPPRTSEIGPTDSELVPVKPLQAAWNDQILVSSAGKTYRVQVAALYTPLSAVSRGHYKGKGETTVLSLSPYTPLDVQPTFGDADFELHSQCLSHISPAKDDPDLTVPESVLLFLFEQNASLASSNLPPWSDPIAQQNRIRQLGPGHFRKFPSHHFFARVYRPSIITTALLNRKGTFCADPEWTTVPFELHHKTTFDRLLDLVAQAPALLQRLDQLLVLDPTLARRLVAQDLLGNCLSLQSQLEQWFSAILRFSGPEPLYWVDPQENGEIPFSDRFSFQDPLTALSLTYYWSVQALMIPCLEMLLHSIFSPVVDVYPPVFPDLPPQLNVNPDNYGPRVVREIAANVCRALDYVLATTMQPDMLALPVQVVETFYGALNVQTGDGALELMWLGSFRGRMAIRGQDLANEVMGRSWADLAAW</sequence>
<protein>
    <recommendedName>
        <fullName evidence="3">Zn(2)-C6 fungal-type domain-containing protein</fullName>
    </recommendedName>
</protein>
<dbReference type="PANTHER" id="PTHR38111">
    <property type="entry name" value="ZN(2)-C6 FUNGAL-TYPE DOMAIN-CONTAINING PROTEIN-RELATED"/>
    <property type="match status" value="1"/>
</dbReference>
<evidence type="ECO:0000313" key="5">
    <source>
        <dbReference type="Proteomes" id="UP000283895"/>
    </source>
</evidence>
<dbReference type="GO" id="GO:0000981">
    <property type="term" value="F:DNA-binding transcription factor activity, RNA polymerase II-specific"/>
    <property type="evidence" value="ECO:0007669"/>
    <property type="project" value="InterPro"/>
</dbReference>
<comment type="caution">
    <text evidence="4">The sequence shown here is derived from an EMBL/GenBank/DDBJ whole genome shotgun (WGS) entry which is preliminary data.</text>
</comment>
<evidence type="ECO:0000256" key="1">
    <source>
        <dbReference type="ARBA" id="ARBA00023242"/>
    </source>
</evidence>
<dbReference type="PROSITE" id="PS50048">
    <property type="entry name" value="ZN2_CY6_FUNGAL_2"/>
    <property type="match status" value="1"/>
</dbReference>
<dbReference type="CDD" id="cd00067">
    <property type="entry name" value="GAL4"/>
    <property type="match status" value="1"/>
</dbReference>
<dbReference type="InterPro" id="IPR053178">
    <property type="entry name" value="Osmoadaptation_assoc"/>
</dbReference>
<name>A0A423X9Y3_9PEZI</name>
<proteinExistence type="predicted"/>
<keyword evidence="1" id="KW-0539">Nucleus</keyword>
<evidence type="ECO:0000313" key="4">
    <source>
        <dbReference type="EMBL" id="ROW12720.1"/>
    </source>
</evidence>
<accession>A0A423X9Y3</accession>
<evidence type="ECO:0000256" key="2">
    <source>
        <dbReference type="SAM" id="MobiDB-lite"/>
    </source>
</evidence>
<dbReference type="OrthoDB" id="3145928at2759"/>
<dbReference type="STRING" id="356882.A0A423X9Y3"/>
<dbReference type="EMBL" id="LKEA01000001">
    <property type="protein sequence ID" value="ROW12720.1"/>
    <property type="molecule type" value="Genomic_DNA"/>
</dbReference>
<dbReference type="GO" id="GO:0008270">
    <property type="term" value="F:zinc ion binding"/>
    <property type="evidence" value="ECO:0007669"/>
    <property type="project" value="InterPro"/>
</dbReference>
<dbReference type="Pfam" id="PF00172">
    <property type="entry name" value="Zn_clus"/>
    <property type="match status" value="1"/>
</dbReference>
<dbReference type="SUPFAM" id="SSF57701">
    <property type="entry name" value="Zn2/Cys6 DNA-binding domain"/>
    <property type="match status" value="1"/>
</dbReference>
<dbReference type="Gene3D" id="4.10.240.10">
    <property type="entry name" value="Zn(2)-C6 fungal-type DNA-binding domain"/>
    <property type="match status" value="1"/>
</dbReference>
<keyword evidence="5" id="KW-1185">Reference proteome</keyword>
<reference evidence="4 5" key="1">
    <citation type="submission" date="2015-09" db="EMBL/GenBank/DDBJ databases">
        <title>Host preference determinants of Valsa canker pathogens revealed by comparative genomics.</title>
        <authorList>
            <person name="Yin Z."/>
            <person name="Huang L."/>
        </authorList>
    </citation>
    <scope>NUCLEOTIDE SEQUENCE [LARGE SCALE GENOMIC DNA]</scope>
    <source>
        <strain evidence="4 5">03-1</strain>
    </source>
</reference>
<feature type="domain" description="Zn(2)-C6 fungal-type" evidence="3">
    <location>
        <begin position="10"/>
        <end position="41"/>
    </location>
</feature>
<dbReference type="Proteomes" id="UP000283895">
    <property type="component" value="Unassembled WGS sequence"/>
</dbReference>
<dbReference type="InterPro" id="IPR036864">
    <property type="entry name" value="Zn2-C6_fun-type_DNA-bd_sf"/>
</dbReference>
<dbReference type="AlphaFoldDB" id="A0A423X9Y3"/>
<gene>
    <name evidence="4" type="ORF">VMCG_00297</name>
</gene>
<dbReference type="InterPro" id="IPR001138">
    <property type="entry name" value="Zn2Cys6_DnaBD"/>
</dbReference>